<comment type="caution">
    <text evidence="2">The sequence shown here is derived from an EMBL/GenBank/DDBJ whole genome shotgun (WGS) entry which is preliminary data.</text>
</comment>
<reference evidence="2 3" key="1">
    <citation type="submission" date="2020-07" db="EMBL/GenBank/DDBJ databases">
        <title>Transfer of Campylobacter canadensis to the novel genus Avispirillum gen. nov., that also includes two novel species recovered from migratory waterfowl: Avispirillum anseris sp. nov. and Avispirillum brantae sp. nov.</title>
        <authorList>
            <person name="Miller W.G."/>
            <person name="Chapman M.H."/>
            <person name="Yee E."/>
            <person name="Inglis G.D."/>
        </authorList>
    </citation>
    <scope>NUCLEOTIDE SEQUENCE [LARGE SCALE GENOMIC DNA]</scope>
    <source>
        <strain evidence="2 3">L283</strain>
    </source>
</reference>
<keyword evidence="1" id="KW-0812">Transmembrane</keyword>
<gene>
    <name evidence="2" type="ORF">AVCANL283_08630</name>
</gene>
<accession>A0ABS7WTP7</accession>
<sequence length="330" mass="39614">MQVNQKKYLKIIFKKVIAFIFTIFFLIIGSFYAMVSEVQKETFDIQYSKNPEASAKFVNAMEYRAVIELLHTYLNYDNFIMVFLIKQMNDKFKEGKELLPKDSIEDILWWMVLNRNMFFKSDDLSYSKYVINTYKDEFFNDIYSMIKRLPYGKNYFDNIELNQNRFETMLRLVSIYTDLDIDRFIYYLKEESDKHDEIYKHLDMAYKRYFDSQKSKEYFYYIYINTVVMLHAKDIYLNLQGDENGKMINPATIPQDLCYKKDIFEIYDNFQKIIDYVKTTKNYSGSFSGTSLEILGVLENSCPNEKELRKRIRAEIDKINENKKGVVNAK</sequence>
<dbReference type="EMBL" id="JACGBB010000039">
    <property type="protein sequence ID" value="MBZ7988154.1"/>
    <property type="molecule type" value="Genomic_DNA"/>
</dbReference>
<evidence type="ECO:0000256" key="1">
    <source>
        <dbReference type="SAM" id="Phobius"/>
    </source>
</evidence>
<evidence type="ECO:0000313" key="2">
    <source>
        <dbReference type="EMBL" id="MBZ7988154.1"/>
    </source>
</evidence>
<keyword evidence="1" id="KW-1133">Transmembrane helix</keyword>
<name>A0ABS7WTP7_9BACT</name>
<dbReference type="Proteomes" id="UP000786183">
    <property type="component" value="Unassembled WGS sequence"/>
</dbReference>
<keyword evidence="1" id="KW-0472">Membrane</keyword>
<proteinExistence type="predicted"/>
<evidence type="ECO:0000313" key="3">
    <source>
        <dbReference type="Proteomes" id="UP000786183"/>
    </source>
</evidence>
<dbReference type="RefSeq" id="WP_224325595.1">
    <property type="nucleotide sequence ID" value="NZ_JACGBB010000039.1"/>
</dbReference>
<feature type="transmembrane region" description="Helical" evidence="1">
    <location>
        <begin position="12"/>
        <end position="35"/>
    </location>
</feature>
<keyword evidence="3" id="KW-1185">Reference proteome</keyword>
<protein>
    <submittedName>
        <fullName evidence="2">Uncharacterized protein</fullName>
    </submittedName>
</protein>
<organism evidence="2 3">
    <name type="scientific">Campylobacter canadensis</name>
    <dbReference type="NCBI Taxonomy" id="449520"/>
    <lineage>
        <taxon>Bacteria</taxon>
        <taxon>Pseudomonadati</taxon>
        <taxon>Campylobacterota</taxon>
        <taxon>Epsilonproteobacteria</taxon>
        <taxon>Campylobacterales</taxon>
        <taxon>Campylobacteraceae</taxon>
        <taxon>Campylobacter</taxon>
    </lineage>
</organism>